<dbReference type="EMBL" id="OOIP01000006">
    <property type="protein sequence ID" value="SPO37166.1"/>
    <property type="molecule type" value="Genomic_DNA"/>
</dbReference>
<feature type="transmembrane region" description="Helical" evidence="2">
    <location>
        <begin position="312"/>
        <end position="334"/>
    </location>
</feature>
<gene>
    <name evidence="3" type="ORF">PSFLO_02638</name>
</gene>
<feature type="compositionally biased region" description="Polar residues" evidence="1">
    <location>
        <begin position="686"/>
        <end position="699"/>
    </location>
</feature>
<dbReference type="Proteomes" id="UP000323386">
    <property type="component" value="Unassembled WGS sequence"/>
</dbReference>
<dbReference type="AlphaFoldDB" id="A0A5C3EZW7"/>
<keyword evidence="2" id="KW-0472">Membrane</keyword>
<accession>A0A5C3EZW7</accession>
<feature type="region of interest" description="Disordered" evidence="1">
    <location>
        <begin position="232"/>
        <end position="254"/>
    </location>
</feature>
<proteinExistence type="predicted"/>
<protein>
    <submittedName>
        <fullName evidence="3">Uncharacterized protein</fullName>
    </submittedName>
</protein>
<feature type="transmembrane region" description="Helical" evidence="2">
    <location>
        <begin position="510"/>
        <end position="532"/>
    </location>
</feature>
<keyword evidence="2" id="KW-0812">Transmembrane</keyword>
<sequence>MFILATWPRLPAGLVSPFVHRAVEEGQLNRADFALHMSSIGALLTDEPDGPREGTACDVTARLELWVLARLLPRRSHTRRSLTPDPASRNEGRPSQARLGDAVPASTSSTFKRGGTKLMLAHTPSPRSSAKVKANRVVQGQPWSGCQSGAFSLKLEGHTATEWTESAFGPFDSIKIPHISSRASATLPFFSRVLSPPPACLEEVIRTHSRKAAASPLLRLYQLGSHPRFSPPASLHPTPLGLSSSHTRPPPAAEMDPAARATLVAALDAVSSELLRKQLTNILINDDGIPCTYVAVNHMPDVKPKFDLGPHLINAIVNPALTGALLAASGVYFFHFSGKNGDRWFLQAGVAFAVVVYVISSIFLIENFYTRILGEALGPTGWPMTSIGWQVATVTVLVTFPMALGQLYFLARTSMFFTQGKKLFLAIGAFLVGVQVLFGLLPVSIYIQTLDYVVILRSTVMREINDYTVVGYVAMIISNEVFFSVTLLYKLHQLRRHSSLAAANAVMYKLGILAIQSNVFLIASGVAVLLTHQMGSTGWFLTVLIAQHPLHALFVVANLLYRPSIRAELEQGVSDRKASLQTPPFFAISVGDDIKGRAGDKRTSSTAIVTARAMAAAGWKYEVSTTTSSKDEERADHIPLSPRAATRRVGEAKMFANNRPERETHLRQTHHYQHHHHHLDHDDHSQSPLEQSLRCVSSYSDEERSTTIPADLGADSHALAPETPWSLHAPPSLANSTTTAATNQGPHLDHDYPLYDHPLDDHGGGGDRCASPKPSTHYSSNF</sequence>
<organism evidence="3 4">
    <name type="scientific">Pseudozyma flocculosa</name>
    <dbReference type="NCBI Taxonomy" id="84751"/>
    <lineage>
        <taxon>Eukaryota</taxon>
        <taxon>Fungi</taxon>
        <taxon>Dikarya</taxon>
        <taxon>Basidiomycota</taxon>
        <taxon>Ustilaginomycotina</taxon>
        <taxon>Ustilaginomycetes</taxon>
        <taxon>Ustilaginales</taxon>
        <taxon>Ustilaginaceae</taxon>
        <taxon>Pseudozyma</taxon>
    </lineage>
</organism>
<keyword evidence="4" id="KW-1185">Reference proteome</keyword>
<feature type="compositionally biased region" description="Polar residues" evidence="1">
    <location>
        <begin position="773"/>
        <end position="782"/>
    </location>
</feature>
<evidence type="ECO:0000256" key="2">
    <source>
        <dbReference type="SAM" id="Phobius"/>
    </source>
</evidence>
<feature type="compositionally biased region" description="Basic and acidic residues" evidence="1">
    <location>
        <begin position="747"/>
        <end position="765"/>
    </location>
</feature>
<evidence type="ECO:0000313" key="4">
    <source>
        <dbReference type="Proteomes" id="UP000323386"/>
    </source>
</evidence>
<feature type="transmembrane region" description="Helical" evidence="2">
    <location>
        <begin position="389"/>
        <end position="411"/>
    </location>
</feature>
<feature type="region of interest" description="Disordered" evidence="1">
    <location>
        <begin position="77"/>
        <end position="131"/>
    </location>
</feature>
<feature type="transmembrane region" description="Helical" evidence="2">
    <location>
        <begin position="538"/>
        <end position="561"/>
    </location>
</feature>
<feature type="region of interest" description="Disordered" evidence="1">
    <location>
        <begin position="625"/>
        <end position="651"/>
    </location>
</feature>
<feature type="compositionally biased region" description="Basic residues" evidence="1">
    <location>
        <begin position="667"/>
        <end position="678"/>
    </location>
</feature>
<name>A0A5C3EZW7_9BASI</name>
<evidence type="ECO:0000313" key="3">
    <source>
        <dbReference type="EMBL" id="SPO37166.1"/>
    </source>
</evidence>
<reference evidence="3 4" key="1">
    <citation type="submission" date="2018-03" db="EMBL/GenBank/DDBJ databases">
        <authorList>
            <person name="Guldener U."/>
        </authorList>
    </citation>
    <scope>NUCLEOTIDE SEQUENCE [LARGE SCALE GENOMIC DNA]</scope>
    <source>
        <strain evidence="3 4">DAOM196992</strain>
    </source>
</reference>
<feature type="compositionally biased region" description="Low complexity" evidence="1">
    <location>
        <begin position="729"/>
        <end position="743"/>
    </location>
</feature>
<feature type="transmembrane region" description="Helical" evidence="2">
    <location>
        <begin position="423"/>
        <end position="447"/>
    </location>
</feature>
<keyword evidence="2" id="KW-1133">Transmembrane helix</keyword>
<feature type="region of interest" description="Disordered" evidence="1">
    <location>
        <begin position="667"/>
        <end position="782"/>
    </location>
</feature>
<feature type="transmembrane region" description="Helical" evidence="2">
    <location>
        <begin position="346"/>
        <end position="369"/>
    </location>
</feature>
<feature type="transmembrane region" description="Helical" evidence="2">
    <location>
        <begin position="467"/>
        <end position="489"/>
    </location>
</feature>
<evidence type="ECO:0000256" key="1">
    <source>
        <dbReference type="SAM" id="MobiDB-lite"/>
    </source>
</evidence>